<evidence type="ECO:0000256" key="1">
    <source>
        <dbReference type="SAM" id="Phobius"/>
    </source>
</evidence>
<keyword evidence="1" id="KW-1133">Transmembrane helix</keyword>
<proteinExistence type="predicted"/>
<evidence type="ECO:0000313" key="3">
    <source>
        <dbReference type="Proteomes" id="UP001164746"/>
    </source>
</evidence>
<feature type="transmembrane region" description="Helical" evidence="1">
    <location>
        <begin position="203"/>
        <end position="225"/>
    </location>
</feature>
<sequence>MVSSMNLFLRLSTIPDSEIFWRRTMSSTPLVLTLWLCQWYGCNTNNMAMKLILCPSFVQDKCGLNGNNMLMRMLSALVVVALCFVGSNLADDDGEARLLASKNILNHAAQNVKLTDDSFPEADFEVVAGNLKASWERIAPNTNVSHVVVLRPLKSGYFNFTAAEVSYSSGDNAGTVQTGYTSAPGEGGIVDFKEFNRRFSPHIVDWCVFAFMTLPSLGIPFLLWWSSKAKYDTAKPKRNI</sequence>
<dbReference type="PANTHER" id="PTHR12861">
    <property type="entry name" value="TRANSLOCON-ASSOCIATED PROTEIN, BETA SUBUNIT PRECURSOR TRAP-BETA SIGNAL SEQUENCE RECEPTOR BETA SUBUNIT"/>
    <property type="match status" value="1"/>
</dbReference>
<reference evidence="2" key="1">
    <citation type="submission" date="2022-11" db="EMBL/GenBank/DDBJ databases">
        <title>Centuries of genome instability and evolution in soft-shell clam transmissible cancer (bioRxiv).</title>
        <authorList>
            <person name="Hart S.F.M."/>
            <person name="Yonemitsu M.A."/>
            <person name="Giersch R.M."/>
            <person name="Beal B.F."/>
            <person name="Arriagada G."/>
            <person name="Davis B.W."/>
            <person name="Ostrander E.A."/>
            <person name="Goff S.P."/>
            <person name="Metzger M.J."/>
        </authorList>
    </citation>
    <scope>NUCLEOTIDE SEQUENCE</scope>
    <source>
        <strain evidence="2">MELC-2E11</strain>
        <tissue evidence="2">Siphon/mantle</tissue>
    </source>
</reference>
<gene>
    <name evidence="2" type="ORF">MAR_023221</name>
</gene>
<protein>
    <submittedName>
        <fullName evidence="2">SSRB-like protein</fullName>
    </submittedName>
</protein>
<keyword evidence="3" id="KW-1185">Reference proteome</keyword>
<keyword evidence="1" id="KW-0812">Transmembrane</keyword>
<keyword evidence="1" id="KW-0472">Membrane</keyword>
<dbReference type="Pfam" id="PF05753">
    <property type="entry name" value="TRAP_beta"/>
    <property type="match status" value="1"/>
</dbReference>
<evidence type="ECO:0000313" key="2">
    <source>
        <dbReference type="EMBL" id="WAQ98848.1"/>
    </source>
</evidence>
<organism evidence="2 3">
    <name type="scientific">Mya arenaria</name>
    <name type="common">Soft-shell clam</name>
    <dbReference type="NCBI Taxonomy" id="6604"/>
    <lineage>
        <taxon>Eukaryota</taxon>
        <taxon>Metazoa</taxon>
        <taxon>Spiralia</taxon>
        <taxon>Lophotrochozoa</taxon>
        <taxon>Mollusca</taxon>
        <taxon>Bivalvia</taxon>
        <taxon>Autobranchia</taxon>
        <taxon>Heteroconchia</taxon>
        <taxon>Euheterodonta</taxon>
        <taxon>Imparidentia</taxon>
        <taxon>Neoheterodontei</taxon>
        <taxon>Myida</taxon>
        <taxon>Myoidea</taxon>
        <taxon>Myidae</taxon>
        <taxon>Mya</taxon>
    </lineage>
</organism>
<name>A0ABY7DRX8_MYAAR</name>
<dbReference type="EMBL" id="CP111014">
    <property type="protein sequence ID" value="WAQ98848.1"/>
    <property type="molecule type" value="Genomic_DNA"/>
</dbReference>
<dbReference type="PANTHER" id="PTHR12861:SF3">
    <property type="entry name" value="TRANSLOCON-ASSOCIATED PROTEIN SUBUNIT BETA"/>
    <property type="match status" value="1"/>
</dbReference>
<accession>A0ABY7DRX8</accession>
<dbReference type="Proteomes" id="UP001164746">
    <property type="component" value="Chromosome 3"/>
</dbReference>